<comment type="similarity">
    <text evidence="2">Belongs to the SIMIBI class G3E GTPase family. UreG subfamily.</text>
</comment>
<keyword evidence="3" id="KW-0813">Transport</keyword>
<dbReference type="PROSITE" id="PS50850">
    <property type="entry name" value="MFS"/>
    <property type="match status" value="1"/>
</dbReference>
<dbReference type="EMBL" id="QZBD01000743">
    <property type="protein sequence ID" value="THY06966.1"/>
    <property type="molecule type" value="Genomic_DNA"/>
</dbReference>
<keyword evidence="9 13" id="KW-0472">Membrane</keyword>
<accession>A0A4S9JVF1</accession>
<dbReference type="Gene3D" id="1.20.1250.20">
    <property type="entry name" value="MFS general substrate transporter like domains"/>
    <property type="match status" value="2"/>
</dbReference>
<evidence type="ECO:0000256" key="13">
    <source>
        <dbReference type="SAM" id="Phobius"/>
    </source>
</evidence>
<keyword evidence="4 13" id="KW-0812">Transmembrane</keyword>
<organism evidence="15 16">
    <name type="scientific">Aureobasidium pullulans</name>
    <name type="common">Black yeast</name>
    <name type="synonym">Pullularia pullulans</name>
    <dbReference type="NCBI Taxonomy" id="5580"/>
    <lineage>
        <taxon>Eukaryota</taxon>
        <taxon>Fungi</taxon>
        <taxon>Dikarya</taxon>
        <taxon>Ascomycota</taxon>
        <taxon>Pezizomycotina</taxon>
        <taxon>Dothideomycetes</taxon>
        <taxon>Dothideomycetidae</taxon>
        <taxon>Dothideales</taxon>
        <taxon>Saccotheciaceae</taxon>
        <taxon>Aureobasidium</taxon>
    </lineage>
</organism>
<feature type="transmembrane region" description="Helical" evidence="13">
    <location>
        <begin position="456"/>
        <end position="477"/>
    </location>
</feature>
<evidence type="ECO:0000256" key="7">
    <source>
        <dbReference type="ARBA" id="ARBA00022989"/>
    </source>
</evidence>
<evidence type="ECO:0000256" key="4">
    <source>
        <dbReference type="ARBA" id="ARBA00022692"/>
    </source>
</evidence>
<reference evidence="15 16" key="1">
    <citation type="submission" date="2018-10" db="EMBL/GenBank/DDBJ databases">
        <title>Fifty Aureobasidium pullulans genomes reveal a recombining polyextremotolerant generalist.</title>
        <authorList>
            <person name="Gostincar C."/>
            <person name="Turk M."/>
            <person name="Zajc J."/>
            <person name="Gunde-Cimerman N."/>
        </authorList>
    </citation>
    <scope>NUCLEOTIDE SEQUENCE [LARGE SCALE GENOMIC DNA]</scope>
    <source>
        <strain evidence="15 16">EXF-6604</strain>
    </source>
</reference>
<feature type="transmembrane region" description="Helical" evidence="13">
    <location>
        <begin position="364"/>
        <end position="383"/>
    </location>
</feature>
<proteinExistence type="inferred from homology"/>
<feature type="transmembrane region" description="Helical" evidence="13">
    <location>
        <begin position="424"/>
        <end position="444"/>
    </location>
</feature>
<dbReference type="PANTHER" id="PTHR31715:SF0">
    <property type="entry name" value="UREASE ACCESSORY PROTEIN G"/>
    <property type="match status" value="1"/>
</dbReference>
<dbReference type="SUPFAM" id="SSF103473">
    <property type="entry name" value="MFS general substrate transporter"/>
    <property type="match status" value="1"/>
</dbReference>
<evidence type="ECO:0000256" key="12">
    <source>
        <dbReference type="SAM" id="MobiDB-lite"/>
    </source>
</evidence>
<evidence type="ECO:0000256" key="8">
    <source>
        <dbReference type="ARBA" id="ARBA00023134"/>
    </source>
</evidence>
<feature type="transmembrane region" description="Helical" evidence="13">
    <location>
        <begin position="107"/>
        <end position="124"/>
    </location>
</feature>
<comment type="similarity">
    <text evidence="11">Belongs to the major facilitator superfamily. Allantoate permease family.</text>
</comment>
<keyword evidence="5" id="KW-0547">Nucleotide-binding</keyword>
<feature type="transmembrane region" description="Helical" evidence="13">
    <location>
        <begin position="291"/>
        <end position="310"/>
    </location>
</feature>
<dbReference type="InterPro" id="IPR003495">
    <property type="entry name" value="CobW/HypB/UreG_nucleotide-bd"/>
</dbReference>
<feature type="transmembrane region" description="Helical" evidence="13">
    <location>
        <begin position="136"/>
        <end position="155"/>
    </location>
</feature>
<dbReference type="GO" id="GO:0016020">
    <property type="term" value="C:membrane"/>
    <property type="evidence" value="ECO:0007669"/>
    <property type="project" value="UniProtKB-SubCell"/>
</dbReference>
<evidence type="ECO:0000256" key="2">
    <source>
        <dbReference type="ARBA" id="ARBA00005732"/>
    </source>
</evidence>
<name>A0A4S9JVF1_AURPU</name>
<dbReference type="FunFam" id="3.40.50.300:FF:000208">
    <property type="entry name" value="Urease accessory protein UreG"/>
    <property type="match status" value="1"/>
</dbReference>
<evidence type="ECO:0000259" key="14">
    <source>
        <dbReference type="PROSITE" id="PS50850"/>
    </source>
</evidence>
<evidence type="ECO:0000256" key="5">
    <source>
        <dbReference type="ARBA" id="ARBA00022741"/>
    </source>
</evidence>
<dbReference type="CDD" id="cd05540">
    <property type="entry name" value="UreG"/>
    <property type="match status" value="1"/>
</dbReference>
<feature type="transmembrane region" description="Helical" evidence="13">
    <location>
        <begin position="70"/>
        <end position="95"/>
    </location>
</feature>
<feature type="transmembrane region" description="Helical" evidence="13">
    <location>
        <begin position="199"/>
        <end position="217"/>
    </location>
</feature>
<dbReference type="NCBIfam" id="TIGR00101">
    <property type="entry name" value="ureG"/>
    <property type="match status" value="1"/>
</dbReference>
<dbReference type="SUPFAM" id="SSF52540">
    <property type="entry name" value="P-loop containing nucleoside triphosphate hydrolases"/>
    <property type="match status" value="1"/>
</dbReference>
<feature type="transmembrane region" description="Helical" evidence="13">
    <location>
        <begin position="330"/>
        <end position="352"/>
    </location>
</feature>
<keyword evidence="7 13" id="KW-1133">Transmembrane helix</keyword>
<dbReference type="InterPro" id="IPR036259">
    <property type="entry name" value="MFS_trans_sf"/>
</dbReference>
<keyword evidence="10" id="KW-0143">Chaperone</keyword>
<feature type="transmembrane region" description="Helical" evidence="13">
    <location>
        <begin position="389"/>
        <end position="412"/>
    </location>
</feature>
<feature type="domain" description="Major facilitator superfamily (MFS) profile" evidence="14">
    <location>
        <begin position="70"/>
        <end position="482"/>
    </location>
</feature>
<dbReference type="GO" id="GO:0016151">
    <property type="term" value="F:nickel cation binding"/>
    <property type="evidence" value="ECO:0007669"/>
    <property type="project" value="InterPro"/>
</dbReference>
<feature type="region of interest" description="Disordered" evidence="12">
    <location>
        <begin position="551"/>
        <end position="575"/>
    </location>
</feature>
<dbReference type="HAMAP" id="MF_01389">
    <property type="entry name" value="UreG"/>
    <property type="match status" value="1"/>
</dbReference>
<comment type="caution">
    <text evidence="15">The sequence shown here is derived from an EMBL/GenBank/DDBJ whole genome shotgun (WGS) entry which is preliminary data.</text>
</comment>
<dbReference type="Pfam" id="PF02492">
    <property type="entry name" value="cobW"/>
    <property type="match status" value="1"/>
</dbReference>
<feature type="region of interest" description="Disordered" evidence="12">
    <location>
        <begin position="596"/>
        <end position="623"/>
    </location>
</feature>
<dbReference type="PANTHER" id="PTHR31715">
    <property type="entry name" value="UREASE ACCESSORY PROTEIN G"/>
    <property type="match status" value="1"/>
</dbReference>
<evidence type="ECO:0000256" key="6">
    <source>
        <dbReference type="ARBA" id="ARBA00022988"/>
    </source>
</evidence>
<dbReference type="GO" id="GO:0003924">
    <property type="term" value="F:GTPase activity"/>
    <property type="evidence" value="ECO:0007669"/>
    <property type="project" value="InterPro"/>
</dbReference>
<evidence type="ECO:0000256" key="9">
    <source>
        <dbReference type="ARBA" id="ARBA00023136"/>
    </source>
</evidence>
<feature type="compositionally biased region" description="Basic and acidic residues" evidence="12">
    <location>
        <begin position="602"/>
        <end position="623"/>
    </location>
</feature>
<feature type="transmembrane region" description="Helical" evidence="13">
    <location>
        <begin position="161"/>
        <end position="187"/>
    </location>
</feature>
<evidence type="ECO:0000313" key="15">
    <source>
        <dbReference type="EMBL" id="THY06966.1"/>
    </source>
</evidence>
<dbReference type="Gene3D" id="3.40.50.300">
    <property type="entry name" value="P-loop containing nucleotide triphosphate hydrolases"/>
    <property type="match status" value="1"/>
</dbReference>
<evidence type="ECO:0000256" key="11">
    <source>
        <dbReference type="ARBA" id="ARBA00037968"/>
    </source>
</evidence>
<dbReference type="FunFam" id="1.20.1250.20:FF:000064">
    <property type="entry name" value="MFS allantoate transporter"/>
    <property type="match status" value="1"/>
</dbReference>
<protein>
    <submittedName>
        <fullName evidence="15">MFS general substrate transporter</fullName>
    </submittedName>
</protein>
<dbReference type="GO" id="GO:0005525">
    <property type="term" value="F:GTP binding"/>
    <property type="evidence" value="ECO:0007669"/>
    <property type="project" value="UniProtKB-KW"/>
</dbReference>
<evidence type="ECO:0000313" key="16">
    <source>
        <dbReference type="Proteomes" id="UP000306584"/>
    </source>
</evidence>
<comment type="subcellular location">
    <subcellularLocation>
        <location evidence="1">Membrane</location>
        <topology evidence="1">Multi-pass membrane protein</topology>
    </subcellularLocation>
</comment>
<dbReference type="AlphaFoldDB" id="A0A4S9JVF1"/>
<feature type="transmembrane region" description="Helical" evidence="13">
    <location>
        <begin position="229"/>
        <end position="249"/>
    </location>
</feature>
<evidence type="ECO:0000256" key="10">
    <source>
        <dbReference type="ARBA" id="ARBA00023186"/>
    </source>
</evidence>
<dbReference type="GO" id="GO:0043419">
    <property type="term" value="P:urea catabolic process"/>
    <property type="evidence" value="ECO:0007669"/>
    <property type="project" value="InterPro"/>
</dbReference>
<keyword evidence="8" id="KW-0342">GTP-binding</keyword>
<dbReference type="GO" id="GO:0022857">
    <property type="term" value="F:transmembrane transporter activity"/>
    <property type="evidence" value="ECO:0007669"/>
    <property type="project" value="InterPro"/>
</dbReference>
<evidence type="ECO:0000256" key="3">
    <source>
        <dbReference type="ARBA" id="ARBA00022448"/>
    </source>
</evidence>
<keyword evidence="6" id="KW-0996">Nickel insertion</keyword>
<gene>
    <name evidence="15" type="ORF">D6D01_09824</name>
</gene>
<dbReference type="InterPro" id="IPR027417">
    <property type="entry name" value="P-loop_NTPase"/>
</dbReference>
<dbReference type="Pfam" id="PF07690">
    <property type="entry name" value="MFS_1"/>
    <property type="match status" value="1"/>
</dbReference>
<dbReference type="InterPro" id="IPR020846">
    <property type="entry name" value="MFS_dom"/>
</dbReference>
<dbReference type="InterPro" id="IPR004400">
    <property type="entry name" value="UreG"/>
</dbReference>
<evidence type="ECO:0000256" key="1">
    <source>
        <dbReference type="ARBA" id="ARBA00004141"/>
    </source>
</evidence>
<dbReference type="InterPro" id="IPR011701">
    <property type="entry name" value="MFS"/>
</dbReference>
<sequence length="854" mass="94715">MQVTMDKHDDTTKEEEVEYIDYKKPQEPITGELGNGQADFYAEALQRYPNDESIDQADEKRLKRKLDRRIIPLLGICYFFYYVDKTTLSYAAIFGIKKDLDLTGDEYSWLSSIFYFGWLVWAIPSNLIMQRCRPGWYLSFNIFMWGALLMCQAAANNFPALAALRILSGAFEAIADPAFMLITSMYYTREEQPSRIAAWYVWNGVGVAGGGLIGYGIGNINGALASWRYEFLIVGAFCSAWAIALCLLLPNSPTTFKGFSHDEKLIMIARMRRNQTGVEQKRINWDQIKEAYLDYKTWLFTLLGFVANVPNGGLSNFSTLVIKGLGFDTLHTALLGIPQGALVVIWIGLGAVANRYLPKNSRTIVCALFMLPTIAGALGFLLAPDTAYVGRLICFYLTGSYQASFVLSLSLVTSNTGGQSKKMIVSGMIWFGACVGNIASPFFYRQEQAPSYPLGIGSLLVANCVELLLFGVLRYVFIWENKRKENTRLRMRESGEAAALNDTAFSNLTDKQNPNFETSDQKFRISLDAKGPWERSMNNWMLSSTPDNGHKAWTRSLSPGCPTRSDPPRPSTWSSPNFDSYFEDLFTSTSKCPSTQYRTMSHSHDGSHSHSHEAVDHGHSHEILDGPGSFLGREMPIVEGRDFKERAFTVGIGGPVGSGKTALMLALCLALREKYNIAAVTNDIFTREDCEFLTRHKALPAERIRAIETGGCPHAAVREDISANLAALTDLHREFNTQLLLIESGGDNLAANYSRELADFIIYVIDVSGGDKIPRKGGPGITQSDLLVVNKTDLAELIGADLGVMDRDSRKIRTRREGGPTIFAQVKNGKGVDHIVDLILSAWRSSGASEANPQ</sequence>
<dbReference type="Proteomes" id="UP000306584">
    <property type="component" value="Unassembled WGS sequence"/>
</dbReference>